<reference evidence="2 3" key="1">
    <citation type="journal article" date="2023" name="Mol. Biol. Evol.">
        <title>Genomics of Secondarily Temperate Adaptation in the Only Non-Antarctic Icefish.</title>
        <authorList>
            <person name="Rivera-Colon A.G."/>
            <person name="Rayamajhi N."/>
            <person name="Minhas B.F."/>
            <person name="Madrigal G."/>
            <person name="Bilyk K.T."/>
            <person name="Yoon V."/>
            <person name="Hune M."/>
            <person name="Gregory S."/>
            <person name="Cheng C.H.C."/>
            <person name="Catchen J.M."/>
        </authorList>
    </citation>
    <scope>NUCLEOTIDE SEQUENCE [LARGE SCALE GENOMIC DNA]</scope>
    <source>
        <tissue evidence="2">White muscle</tissue>
    </source>
</reference>
<gene>
    <name evidence="2" type="ORF">CgunFtcFv8_009211</name>
</gene>
<feature type="compositionally biased region" description="Basic and acidic residues" evidence="1">
    <location>
        <begin position="1"/>
        <end position="18"/>
    </location>
</feature>
<evidence type="ECO:0000256" key="1">
    <source>
        <dbReference type="SAM" id="MobiDB-lite"/>
    </source>
</evidence>
<comment type="caution">
    <text evidence="2">The sequence shown here is derived from an EMBL/GenBank/DDBJ whole genome shotgun (WGS) entry which is preliminary data.</text>
</comment>
<dbReference type="Proteomes" id="UP001331515">
    <property type="component" value="Unassembled WGS sequence"/>
</dbReference>
<dbReference type="EMBL" id="JAURVH010001534">
    <property type="protein sequence ID" value="KAK5895524.1"/>
    <property type="molecule type" value="Genomic_DNA"/>
</dbReference>
<organism evidence="2 3">
    <name type="scientific">Champsocephalus gunnari</name>
    <name type="common">Mackerel icefish</name>
    <dbReference type="NCBI Taxonomy" id="52237"/>
    <lineage>
        <taxon>Eukaryota</taxon>
        <taxon>Metazoa</taxon>
        <taxon>Chordata</taxon>
        <taxon>Craniata</taxon>
        <taxon>Vertebrata</taxon>
        <taxon>Euteleostomi</taxon>
        <taxon>Actinopterygii</taxon>
        <taxon>Neopterygii</taxon>
        <taxon>Teleostei</taxon>
        <taxon>Neoteleostei</taxon>
        <taxon>Acanthomorphata</taxon>
        <taxon>Eupercaria</taxon>
        <taxon>Perciformes</taxon>
        <taxon>Notothenioidei</taxon>
        <taxon>Channichthyidae</taxon>
        <taxon>Champsocephalus</taxon>
    </lineage>
</organism>
<feature type="region of interest" description="Disordered" evidence="1">
    <location>
        <begin position="1"/>
        <end position="28"/>
    </location>
</feature>
<protein>
    <submittedName>
        <fullName evidence="2">Uncharacterized protein</fullName>
    </submittedName>
</protein>
<proteinExistence type="predicted"/>
<name>A0AAN8H139_CHAGU</name>
<accession>A0AAN8H139</accession>
<sequence length="85" mass="10056">MPSEQERSQDCKRRREENAMQDEEVVRFHKRSRPSKVKEWTQAHLTDGAERRWALSHHHCVCSYKVIGMEKIDLSLALNIVPKDL</sequence>
<dbReference type="AlphaFoldDB" id="A0AAN8H139"/>
<keyword evidence="3" id="KW-1185">Reference proteome</keyword>
<evidence type="ECO:0000313" key="3">
    <source>
        <dbReference type="Proteomes" id="UP001331515"/>
    </source>
</evidence>
<evidence type="ECO:0000313" key="2">
    <source>
        <dbReference type="EMBL" id="KAK5895524.1"/>
    </source>
</evidence>